<evidence type="ECO:0000313" key="1">
    <source>
        <dbReference type="EMBL" id="PYG90135.1"/>
    </source>
</evidence>
<dbReference type="AlphaFoldDB" id="A0A318XQ03"/>
<dbReference type="InterPro" id="IPR016024">
    <property type="entry name" value="ARM-type_fold"/>
</dbReference>
<accession>A0A318XQ03</accession>
<evidence type="ECO:0008006" key="3">
    <source>
        <dbReference type="Google" id="ProtNLM"/>
    </source>
</evidence>
<proteinExistence type="predicted"/>
<name>A0A318XQ03_9FIRM</name>
<reference evidence="1 2" key="1">
    <citation type="submission" date="2018-06" db="EMBL/GenBank/DDBJ databases">
        <title>Genomic Encyclopedia of Type Strains, Phase I: the one thousand microbial genomes (KMG-I) project.</title>
        <authorList>
            <person name="Kyrpides N."/>
        </authorList>
    </citation>
    <scope>NUCLEOTIDE SEQUENCE [LARGE SCALE GENOMIC DNA]</scope>
    <source>
        <strain evidence="1 2">DSM 19573</strain>
    </source>
</reference>
<gene>
    <name evidence="1" type="ORF">LY28_00015</name>
</gene>
<comment type="caution">
    <text evidence="1">The sequence shown here is derived from an EMBL/GenBank/DDBJ whole genome shotgun (WGS) entry which is preliminary data.</text>
</comment>
<dbReference type="OrthoDB" id="9780715at2"/>
<dbReference type="RefSeq" id="WP_110460127.1">
    <property type="nucleotide sequence ID" value="NZ_QKMR01000001.1"/>
</dbReference>
<protein>
    <recommendedName>
        <fullName evidence="3">Phage-related protein</fullName>
    </recommendedName>
</protein>
<keyword evidence="2" id="KW-1185">Reference proteome</keyword>
<dbReference type="EMBL" id="QKMR01000001">
    <property type="protein sequence ID" value="PYG90135.1"/>
    <property type="molecule type" value="Genomic_DNA"/>
</dbReference>
<dbReference type="SUPFAM" id="SSF48371">
    <property type="entry name" value="ARM repeat"/>
    <property type="match status" value="1"/>
</dbReference>
<evidence type="ECO:0000313" key="2">
    <source>
        <dbReference type="Proteomes" id="UP000248132"/>
    </source>
</evidence>
<dbReference type="Proteomes" id="UP000248132">
    <property type="component" value="Unassembled WGS sequence"/>
</dbReference>
<sequence length="840" mass="90334">MAEDSVGKIGLDLGINYNQFNKQLGGIADNATNMVGSAFKKLGGIVAAAFAVGKIVEFGKSSIELASNLSEVQNVVDVTFGGMAADINNWSKTMLQGFGLSELSAKKYSSTLGAMMKSSGLAGTQMEGMSKKLTELSADMASFYNLSNDDAFEKIRSGISGETEPLKQLGINMSVANMEAYALTQGIKKQYQEMTQAEQTLLRYNYLLSVSKDAQGDFARTSGSWANQVKLLGEQWKIFQGTMGAGFINILAPVIRGLNLLIQKLQIAAQYFKAFTSMLFGDASGGSVSSAADTASASTEEMRSAVSDAGKATKKAGKDVKGALSGFDQLNVLTQAAASNASDAASGMADMGNMDLGKNTDSGVTIDPSQLKPVIAIMDAFKELKIIAGEVKDFFADNFAPVISLAASQLVPVFNGWKDSIVNTLSYFKAIGEPLKQWFVGDFAVNIKTAILTVTDVFAGLLDSARKVFDGLRVEVVEPILLWFVSDGLPMISQFAEEAMHLFQTLFNSVKHIFDMLWEQGVEPGLNVVSTMVIGILDILRSFWDDWGVSIFSGLKEMITNVTGIIETFWTSFLKPIWDNILSTLSWLWEKHLKGLVKEITDFVGTLITAALDIYNKFIQPVLKFLIAELGPKWAVVFNGIIDVVGTAVAIISDVVKGIIKALRGIIDFIAGVFTADWERSWKGIKEFFGGIFDGIVGIFKGAINLIIDGLNVLIGALNTVKFDMPDWVPGIGGKEFGINIPKIPKLANGGLVSAPTLAMVGDNRNAVADPEVVSPLSKLQEMLGGSNQEVVNALMLIVELLKNINLNPVLKVGEIEFGRVAANAVNTASKQTGRQLILT</sequence>
<organism evidence="1 2">
    <name type="scientific">Ruminiclostridium sufflavum DSM 19573</name>
    <dbReference type="NCBI Taxonomy" id="1121337"/>
    <lineage>
        <taxon>Bacteria</taxon>
        <taxon>Bacillati</taxon>
        <taxon>Bacillota</taxon>
        <taxon>Clostridia</taxon>
        <taxon>Eubacteriales</taxon>
        <taxon>Oscillospiraceae</taxon>
        <taxon>Ruminiclostridium</taxon>
    </lineage>
</organism>